<comment type="caution">
    <text evidence="1">The sequence shown here is derived from an EMBL/GenBank/DDBJ whole genome shotgun (WGS) entry which is preliminary data.</text>
</comment>
<gene>
    <name evidence="1" type="ORF">D3H35_16885</name>
</gene>
<proteinExistence type="predicted"/>
<organism evidence="1 2">
    <name type="scientific">Cohnella faecalis</name>
    <dbReference type="NCBI Taxonomy" id="2315694"/>
    <lineage>
        <taxon>Bacteria</taxon>
        <taxon>Bacillati</taxon>
        <taxon>Bacillota</taxon>
        <taxon>Bacilli</taxon>
        <taxon>Bacillales</taxon>
        <taxon>Paenibacillaceae</taxon>
        <taxon>Cohnella</taxon>
    </lineage>
</organism>
<protein>
    <submittedName>
        <fullName evidence="1">Uncharacterized protein</fullName>
    </submittedName>
</protein>
<dbReference type="EMBL" id="QXJM01000039">
    <property type="protein sequence ID" value="RIE02388.1"/>
    <property type="molecule type" value="Genomic_DNA"/>
</dbReference>
<keyword evidence="2" id="KW-1185">Reference proteome</keyword>
<sequence>MGALFGGERGRWAWIVTVGALFDGEQGRWARIVTVGALFGGERGRWAWIVTESALFGGERGGVRELGEHPSAPFALPIAVIGKGFPKVTKVLFRSSQ</sequence>
<dbReference type="AlphaFoldDB" id="A0A398CNT3"/>
<reference evidence="1 2" key="1">
    <citation type="submission" date="2018-09" db="EMBL/GenBank/DDBJ databases">
        <title>Cohnella cavernae sp. nov., isolated from a karst cave.</title>
        <authorList>
            <person name="Zhu H."/>
        </authorList>
    </citation>
    <scope>NUCLEOTIDE SEQUENCE [LARGE SCALE GENOMIC DNA]</scope>
    <source>
        <strain evidence="1 2">K2E09-144</strain>
    </source>
</reference>
<evidence type="ECO:0000313" key="2">
    <source>
        <dbReference type="Proteomes" id="UP000266340"/>
    </source>
</evidence>
<accession>A0A398CNT3</accession>
<name>A0A398CNT3_9BACL</name>
<dbReference type="Proteomes" id="UP000266340">
    <property type="component" value="Unassembled WGS sequence"/>
</dbReference>
<evidence type="ECO:0000313" key="1">
    <source>
        <dbReference type="EMBL" id="RIE02388.1"/>
    </source>
</evidence>